<name>A0A6A5R432_AMPQU</name>
<dbReference type="EMBL" id="ML979132">
    <property type="protein sequence ID" value="KAF1921950.1"/>
    <property type="molecule type" value="Genomic_DNA"/>
</dbReference>
<proteinExistence type="predicted"/>
<gene>
    <name evidence="1" type="ORF">BDU57DRAFT_67660</name>
</gene>
<organism evidence="1 2">
    <name type="scientific">Ampelomyces quisqualis</name>
    <name type="common">Powdery mildew agent</name>
    <dbReference type="NCBI Taxonomy" id="50730"/>
    <lineage>
        <taxon>Eukaryota</taxon>
        <taxon>Fungi</taxon>
        <taxon>Dikarya</taxon>
        <taxon>Ascomycota</taxon>
        <taxon>Pezizomycotina</taxon>
        <taxon>Dothideomycetes</taxon>
        <taxon>Pleosporomycetidae</taxon>
        <taxon>Pleosporales</taxon>
        <taxon>Pleosporineae</taxon>
        <taxon>Phaeosphaeriaceae</taxon>
        <taxon>Ampelomyces</taxon>
    </lineage>
</organism>
<accession>A0A6A5R432</accession>
<evidence type="ECO:0000313" key="2">
    <source>
        <dbReference type="Proteomes" id="UP000800096"/>
    </source>
</evidence>
<keyword evidence="2" id="KW-1185">Reference proteome</keyword>
<protein>
    <submittedName>
        <fullName evidence="1">Uncharacterized protein</fullName>
    </submittedName>
</protein>
<evidence type="ECO:0000313" key="1">
    <source>
        <dbReference type="EMBL" id="KAF1921950.1"/>
    </source>
</evidence>
<dbReference type="AlphaFoldDB" id="A0A6A5R432"/>
<reference evidence="1" key="1">
    <citation type="journal article" date="2020" name="Stud. Mycol.">
        <title>101 Dothideomycetes genomes: a test case for predicting lifestyles and emergence of pathogens.</title>
        <authorList>
            <person name="Haridas S."/>
            <person name="Albert R."/>
            <person name="Binder M."/>
            <person name="Bloem J."/>
            <person name="Labutti K."/>
            <person name="Salamov A."/>
            <person name="Andreopoulos B."/>
            <person name="Baker S."/>
            <person name="Barry K."/>
            <person name="Bills G."/>
            <person name="Bluhm B."/>
            <person name="Cannon C."/>
            <person name="Castanera R."/>
            <person name="Culley D."/>
            <person name="Daum C."/>
            <person name="Ezra D."/>
            <person name="Gonzalez J."/>
            <person name="Henrissat B."/>
            <person name="Kuo A."/>
            <person name="Liang C."/>
            <person name="Lipzen A."/>
            <person name="Lutzoni F."/>
            <person name="Magnuson J."/>
            <person name="Mondo S."/>
            <person name="Nolan M."/>
            <person name="Ohm R."/>
            <person name="Pangilinan J."/>
            <person name="Park H.-J."/>
            <person name="Ramirez L."/>
            <person name="Alfaro M."/>
            <person name="Sun H."/>
            <person name="Tritt A."/>
            <person name="Yoshinaga Y."/>
            <person name="Zwiers L.-H."/>
            <person name="Turgeon B."/>
            <person name="Goodwin S."/>
            <person name="Spatafora J."/>
            <person name="Crous P."/>
            <person name="Grigoriev I."/>
        </authorList>
    </citation>
    <scope>NUCLEOTIDE SEQUENCE</scope>
    <source>
        <strain evidence="1">HMLAC05119</strain>
    </source>
</reference>
<dbReference type="Proteomes" id="UP000800096">
    <property type="component" value="Unassembled WGS sequence"/>
</dbReference>
<sequence>MSMQSKLLRLSVYFASVANQALPYVGVLHDRHPFSRCSDDLPATISHNILCTVHLPKDDMDGSVGFGSTPARALSGILRADGMGRYKALSPQLQWSKTLPRIRINIVTRHGASRHDDRCPQSMAATLWIRTYRFGCFRHLDVHMLPQIARADACPTS</sequence>